<dbReference type="InterPro" id="IPR050659">
    <property type="entry name" value="Peptidase_M24B"/>
</dbReference>
<dbReference type="Pfam" id="PF00557">
    <property type="entry name" value="Peptidase_M24"/>
    <property type="match status" value="1"/>
</dbReference>
<comment type="caution">
    <text evidence="3">The sequence shown here is derived from an EMBL/GenBank/DDBJ whole genome shotgun (WGS) entry which is preliminary data.</text>
</comment>
<gene>
    <name evidence="3" type="ORF">B1A_14377</name>
</gene>
<dbReference type="EMBL" id="AUZX01010553">
    <property type="protein sequence ID" value="EQD47272.1"/>
    <property type="molecule type" value="Genomic_DNA"/>
</dbReference>
<feature type="domain" description="Peptidase M24" evidence="1">
    <location>
        <begin position="58"/>
        <end position="111"/>
    </location>
</feature>
<dbReference type="AlphaFoldDB" id="T0ZRY9"/>
<dbReference type="SUPFAM" id="SSF55920">
    <property type="entry name" value="Creatinase/aminopeptidase"/>
    <property type="match status" value="1"/>
</dbReference>
<reference evidence="3" key="1">
    <citation type="submission" date="2013-08" db="EMBL/GenBank/DDBJ databases">
        <authorList>
            <person name="Mendez C."/>
            <person name="Richter M."/>
            <person name="Ferrer M."/>
            <person name="Sanchez J."/>
        </authorList>
    </citation>
    <scope>NUCLEOTIDE SEQUENCE</scope>
</reference>
<dbReference type="InterPro" id="IPR000587">
    <property type="entry name" value="Creatinase_N"/>
</dbReference>
<dbReference type="PANTHER" id="PTHR46112:SF2">
    <property type="entry name" value="XAA-PRO AMINOPEPTIDASE P-RELATED"/>
    <property type="match status" value="1"/>
</dbReference>
<dbReference type="InterPro" id="IPR029149">
    <property type="entry name" value="Creatin/AminoP/Spt16_N"/>
</dbReference>
<dbReference type="Gene3D" id="3.40.350.10">
    <property type="entry name" value="Creatinase/prolidase N-terminal domain"/>
    <property type="match status" value="1"/>
</dbReference>
<name>T0ZRY9_9ZZZZ</name>
<dbReference type="PANTHER" id="PTHR46112">
    <property type="entry name" value="AMINOPEPTIDASE"/>
    <property type="match status" value="1"/>
</dbReference>
<dbReference type="InterPro" id="IPR036005">
    <property type="entry name" value="Creatinase/aminopeptidase-like"/>
</dbReference>
<protein>
    <submittedName>
        <fullName evidence="3">Xaa-Pro dipeptidase</fullName>
    </submittedName>
</protein>
<feature type="non-terminal residue" evidence="3">
    <location>
        <position position="111"/>
    </location>
</feature>
<proteinExistence type="predicted"/>
<evidence type="ECO:0000259" key="2">
    <source>
        <dbReference type="Pfam" id="PF01321"/>
    </source>
</evidence>
<dbReference type="Pfam" id="PF01321">
    <property type="entry name" value="Creatinase_N"/>
    <property type="match status" value="1"/>
</dbReference>
<dbReference type="InterPro" id="IPR000994">
    <property type="entry name" value="Pept_M24"/>
</dbReference>
<evidence type="ECO:0000313" key="3">
    <source>
        <dbReference type="EMBL" id="EQD47272.1"/>
    </source>
</evidence>
<reference evidence="3" key="2">
    <citation type="journal article" date="2014" name="ISME J.">
        <title>Microbial stratification in low pH oxic and suboxic macroscopic growths along an acid mine drainage.</title>
        <authorList>
            <person name="Mendez-Garcia C."/>
            <person name="Mesa V."/>
            <person name="Sprenger R.R."/>
            <person name="Richter M."/>
            <person name="Diez M.S."/>
            <person name="Solano J."/>
            <person name="Bargiela R."/>
            <person name="Golyshina O.V."/>
            <person name="Manteca A."/>
            <person name="Ramos J.L."/>
            <person name="Gallego J.R."/>
            <person name="Llorente I."/>
            <person name="Martins Dos Santos V.A."/>
            <person name="Jensen O.N."/>
            <person name="Pelaez A.I."/>
            <person name="Sanchez J."/>
            <person name="Ferrer M."/>
        </authorList>
    </citation>
    <scope>NUCLEOTIDE SEQUENCE</scope>
</reference>
<feature type="domain" description="Creatinase N-terminal" evidence="2">
    <location>
        <begin position="4"/>
        <end position="50"/>
    </location>
</feature>
<dbReference type="Gene3D" id="3.90.230.10">
    <property type="entry name" value="Creatinase/methionine aminopeptidase superfamily"/>
    <property type="match status" value="1"/>
</dbReference>
<evidence type="ECO:0000259" key="1">
    <source>
        <dbReference type="Pfam" id="PF00557"/>
    </source>
</evidence>
<sequence>MELLVKALKGKIVGINGSFVPYETYRHLKKRLNVKRFVDVSAAFEKARQVKDAQEIRRIKNANRITKKAIADTQKALKVGMTEKEAAALFDSLILKHDADGTSFPSIVCFG</sequence>
<accession>T0ZRY9</accession>
<organism evidence="3">
    <name type="scientific">mine drainage metagenome</name>
    <dbReference type="NCBI Taxonomy" id="410659"/>
    <lineage>
        <taxon>unclassified sequences</taxon>
        <taxon>metagenomes</taxon>
        <taxon>ecological metagenomes</taxon>
    </lineage>
</organism>